<dbReference type="Pfam" id="PF00106">
    <property type="entry name" value="adh_short"/>
    <property type="match status" value="1"/>
</dbReference>
<feature type="compositionally biased region" description="Basic and acidic residues" evidence="3">
    <location>
        <begin position="166"/>
        <end position="178"/>
    </location>
</feature>
<proteinExistence type="inferred from homology"/>
<keyword evidence="2" id="KW-0560">Oxidoreductase</keyword>
<evidence type="ECO:0000313" key="5">
    <source>
        <dbReference type="Proteomes" id="UP000020681"/>
    </source>
</evidence>
<dbReference type="EMBL" id="JAOL01000114">
    <property type="protein sequence ID" value="EUA89957.1"/>
    <property type="molecule type" value="Genomic_DNA"/>
</dbReference>
<dbReference type="InterPro" id="IPR036291">
    <property type="entry name" value="NAD(P)-bd_dom_sf"/>
</dbReference>
<sequence>MTSSAAGKVVAITGRARGIGLAIATALHGLGTKVAIGDIDESTAKSSGDRLGLPLACGLDVTNRQSFTAFLDTVEDKLGPLDVLVNNAGLISVGSAVDEPDDATHRLFDVNVHGVILGTKLAAQRMLPDAAGTSSTLARWAACCPPKASQPTAPPSMPCSATPTRSEWKPAARESIFR</sequence>
<feature type="region of interest" description="Disordered" evidence="3">
    <location>
        <begin position="145"/>
        <end position="178"/>
    </location>
</feature>
<accession>A0ABN0QZ59</accession>
<comment type="caution">
    <text evidence="4">The sequence shown here is derived from an EMBL/GenBank/DDBJ whole genome shotgun (WGS) entry which is preliminary data.</text>
</comment>
<evidence type="ECO:0000256" key="1">
    <source>
        <dbReference type="ARBA" id="ARBA00006484"/>
    </source>
</evidence>
<gene>
    <name evidence="4" type="ORF">I551_3588</name>
</gene>
<dbReference type="PANTHER" id="PTHR43180">
    <property type="entry name" value="3-OXOACYL-(ACYL-CARRIER-PROTEIN) REDUCTASE (AFU_ORTHOLOGUE AFUA_6G11210)"/>
    <property type="match status" value="1"/>
</dbReference>
<evidence type="ECO:0000256" key="2">
    <source>
        <dbReference type="ARBA" id="ARBA00023002"/>
    </source>
</evidence>
<dbReference type="SUPFAM" id="SSF51735">
    <property type="entry name" value="NAD(P)-binding Rossmann-fold domains"/>
    <property type="match status" value="1"/>
</dbReference>
<dbReference type="Gene3D" id="3.40.50.720">
    <property type="entry name" value="NAD(P)-binding Rossmann-like Domain"/>
    <property type="match status" value="1"/>
</dbReference>
<reference evidence="4 5" key="1">
    <citation type="submission" date="2014-01" db="EMBL/GenBank/DDBJ databases">
        <authorList>
            <person name="Dobos K."/>
            <person name="Lenaerts A."/>
            <person name="Ordway D."/>
            <person name="DeGroote M.A."/>
            <person name="Parker T."/>
            <person name="Sizemore C."/>
            <person name="Tallon L.J."/>
            <person name="Sadzewicz L.K."/>
            <person name="Sengamalay N."/>
            <person name="Fraser C.M."/>
            <person name="Hine E."/>
            <person name="Shefchek K.A."/>
            <person name="Das S.P."/>
            <person name="Tettelin H."/>
        </authorList>
    </citation>
    <scope>NUCLEOTIDE SEQUENCE [LARGE SCALE GENOMIC DNA]</scope>
    <source>
        <strain evidence="4 5">Harvey</strain>
    </source>
</reference>
<keyword evidence="5" id="KW-1185">Reference proteome</keyword>
<comment type="similarity">
    <text evidence="1">Belongs to the short-chain dehydrogenases/reductases (SDR) family.</text>
</comment>
<dbReference type="PANTHER" id="PTHR43180:SF66">
    <property type="entry name" value="SHORT-CHAIN DEHYDROGENASE_REDUCTASE FAMILY PROTEIN"/>
    <property type="match status" value="1"/>
</dbReference>
<evidence type="ECO:0000256" key="3">
    <source>
        <dbReference type="SAM" id="MobiDB-lite"/>
    </source>
</evidence>
<dbReference type="InterPro" id="IPR002347">
    <property type="entry name" value="SDR_fam"/>
</dbReference>
<name>A0ABN0QZ59_MYCUL</name>
<evidence type="ECO:0000313" key="4">
    <source>
        <dbReference type="EMBL" id="EUA89957.1"/>
    </source>
</evidence>
<protein>
    <submittedName>
        <fullName evidence="4">Short chain dehydrogenase family protein</fullName>
    </submittedName>
</protein>
<dbReference type="Proteomes" id="UP000020681">
    <property type="component" value="Unassembled WGS sequence"/>
</dbReference>
<dbReference type="PRINTS" id="PR00081">
    <property type="entry name" value="GDHRDH"/>
</dbReference>
<organism evidence="4 5">
    <name type="scientific">Mycobacterium ulcerans str. Harvey</name>
    <dbReference type="NCBI Taxonomy" id="1299332"/>
    <lineage>
        <taxon>Bacteria</taxon>
        <taxon>Bacillati</taxon>
        <taxon>Actinomycetota</taxon>
        <taxon>Actinomycetes</taxon>
        <taxon>Mycobacteriales</taxon>
        <taxon>Mycobacteriaceae</taxon>
        <taxon>Mycobacterium</taxon>
        <taxon>Mycobacterium ulcerans group</taxon>
    </lineage>
</organism>